<accession>A0A7M7J8P5</accession>
<protein>
    <submittedName>
        <fullName evidence="1">Uncharacterized protein</fullName>
    </submittedName>
</protein>
<keyword evidence="2" id="KW-1185">Reference proteome</keyword>
<dbReference type="GeneID" id="111244990"/>
<proteinExistence type="predicted"/>
<dbReference type="KEGG" id="vde:111244990"/>
<dbReference type="RefSeq" id="XP_022648395.1">
    <property type="nucleotide sequence ID" value="XM_022792660.1"/>
</dbReference>
<evidence type="ECO:0000313" key="2">
    <source>
        <dbReference type="Proteomes" id="UP000594260"/>
    </source>
</evidence>
<dbReference type="EnsemblMetazoa" id="XM_022792660">
    <property type="protein sequence ID" value="XP_022648395"/>
    <property type="gene ID" value="LOC111244990"/>
</dbReference>
<sequence>MSSPAADAANSPSHGHIEAEFAHALGNLRAFLDGQLAFQPQPPPIPLSSMATTAMLASQPLIGGSTTFQRAHIQTLRSLEQWSTVLNDYLNLLDGCCASHPMLRQRVAAITRRLLRLQLSGNLPQPSASSYPIPMAGLTALHSHQIGRNLQCITPFNSKQNVHLGAGSCPSGPCASNGPGMRSPDQHLVGTPSCSGILLPKVVDHRVHGNI</sequence>
<dbReference type="AlphaFoldDB" id="A0A7M7J8P5"/>
<organism evidence="1 2">
    <name type="scientific">Varroa destructor</name>
    <name type="common">Honeybee mite</name>
    <dbReference type="NCBI Taxonomy" id="109461"/>
    <lineage>
        <taxon>Eukaryota</taxon>
        <taxon>Metazoa</taxon>
        <taxon>Ecdysozoa</taxon>
        <taxon>Arthropoda</taxon>
        <taxon>Chelicerata</taxon>
        <taxon>Arachnida</taxon>
        <taxon>Acari</taxon>
        <taxon>Parasitiformes</taxon>
        <taxon>Mesostigmata</taxon>
        <taxon>Gamasina</taxon>
        <taxon>Dermanyssoidea</taxon>
        <taxon>Varroidae</taxon>
        <taxon>Varroa</taxon>
    </lineage>
</organism>
<reference evidence="1" key="1">
    <citation type="submission" date="2021-01" db="UniProtKB">
        <authorList>
            <consortium name="EnsemblMetazoa"/>
        </authorList>
    </citation>
    <scope>IDENTIFICATION</scope>
</reference>
<evidence type="ECO:0000313" key="1">
    <source>
        <dbReference type="EnsemblMetazoa" id="XP_022648395"/>
    </source>
</evidence>
<name>A0A7M7J8P5_VARDE</name>
<dbReference type="Proteomes" id="UP000594260">
    <property type="component" value="Unplaced"/>
</dbReference>
<dbReference type="InParanoid" id="A0A7M7J8P5"/>